<dbReference type="GeneID" id="9944414"/>
<dbReference type="Proteomes" id="UP000095285">
    <property type="component" value="Unassembled WGS sequence"/>
</dbReference>
<dbReference type="CTD" id="9944414"/>
<evidence type="ECO:0000313" key="2">
    <source>
        <dbReference type="Proteomes" id="UP000095285"/>
    </source>
</evidence>
<reference evidence="1 2" key="1">
    <citation type="submission" date="2012-04" db="EMBL/GenBank/DDBJ databases">
        <title>The Genome Sequence of Loa loa.</title>
        <authorList>
            <consortium name="The Broad Institute Genome Sequencing Platform"/>
            <consortium name="Broad Institute Genome Sequencing Center for Infectious Disease"/>
            <person name="Nutman T.B."/>
            <person name="Fink D.L."/>
            <person name="Russ C."/>
            <person name="Young S."/>
            <person name="Zeng Q."/>
            <person name="Gargeya S."/>
            <person name="Alvarado L."/>
            <person name="Berlin A."/>
            <person name="Chapman S.B."/>
            <person name="Chen Z."/>
            <person name="Freedman E."/>
            <person name="Gellesch M."/>
            <person name="Goldberg J."/>
            <person name="Griggs A."/>
            <person name="Gujja S."/>
            <person name="Heilman E.R."/>
            <person name="Heiman D."/>
            <person name="Howarth C."/>
            <person name="Mehta T."/>
            <person name="Neiman D."/>
            <person name="Pearson M."/>
            <person name="Roberts A."/>
            <person name="Saif S."/>
            <person name="Shea T."/>
            <person name="Shenoy N."/>
            <person name="Sisk P."/>
            <person name="Stolte C."/>
            <person name="Sykes S."/>
            <person name="White J."/>
            <person name="Yandava C."/>
            <person name="Haas B."/>
            <person name="Henn M.R."/>
            <person name="Nusbaum C."/>
            <person name="Birren B."/>
        </authorList>
    </citation>
    <scope>NUCLEOTIDE SEQUENCE [LARGE SCALE GENOMIC DNA]</scope>
</reference>
<dbReference type="WBParaSite" id="EN70_6394">
    <property type="protein sequence ID" value="EN70_6394"/>
    <property type="gene ID" value="EN70_6394"/>
</dbReference>
<dbReference type="EMBL" id="JH712078">
    <property type="protein sequence ID" value="EFO21490.1"/>
    <property type="molecule type" value="Genomic_DNA"/>
</dbReference>
<dbReference type="FunFam" id="2.40.128.180:FF:000001">
    <property type="entry name" value="Fas apoptotic inhibitory molecule 1"/>
    <property type="match status" value="1"/>
</dbReference>
<dbReference type="InParanoid" id="A0A1I7VUG7"/>
<dbReference type="eggNOG" id="KOG4352">
    <property type="taxonomic scope" value="Eukaryota"/>
</dbReference>
<dbReference type="FunCoup" id="A0A1I7VUG7">
    <property type="interactions" value="1087"/>
</dbReference>
<dbReference type="KEGG" id="loa:LOAG_06998"/>
<proteinExistence type="predicted"/>
<name>A0A1I7VUG7_LOALO</name>
<dbReference type="PANTHER" id="PTHR13088:SF3">
    <property type="entry name" value="FAS APOPTOTIC INHIBITORY MOLECULE 1"/>
    <property type="match status" value="1"/>
</dbReference>
<dbReference type="STRING" id="7209.A0A1I7VUG7"/>
<protein>
    <submittedName>
        <fullName evidence="1 3">Fas apoptotic inhibitory molecule isoform c</fullName>
    </submittedName>
</protein>
<dbReference type="PANTHER" id="PTHR13088">
    <property type="entry name" value="FAS APOPTOTIC INHIBITORY MOLECULE FAIM"/>
    <property type="match status" value="1"/>
</dbReference>
<dbReference type="InterPro" id="IPR010695">
    <property type="entry name" value="FAIM1"/>
</dbReference>
<keyword evidence="2" id="KW-1185">Reference proteome</keyword>
<accession>A0A1I7VUG7</accession>
<dbReference type="AlphaFoldDB" id="A0A1I7VUG7"/>
<gene>
    <name evidence="1 3" type="ORF">LOAG_06998</name>
</gene>
<organism evidence="2 3">
    <name type="scientific">Loa loa</name>
    <name type="common">Eye worm</name>
    <name type="synonym">Filaria loa</name>
    <dbReference type="NCBI Taxonomy" id="7209"/>
    <lineage>
        <taxon>Eukaryota</taxon>
        <taxon>Metazoa</taxon>
        <taxon>Ecdysozoa</taxon>
        <taxon>Nematoda</taxon>
        <taxon>Chromadorea</taxon>
        <taxon>Rhabditida</taxon>
        <taxon>Spirurina</taxon>
        <taxon>Spiruromorpha</taxon>
        <taxon>Filarioidea</taxon>
        <taxon>Onchocercidae</taxon>
        <taxon>Loa</taxon>
    </lineage>
</organism>
<dbReference type="OMA" id="SQEYRIM"/>
<evidence type="ECO:0000313" key="3">
    <source>
        <dbReference type="WBParaSite" id="EN70_6394"/>
    </source>
</evidence>
<dbReference type="Gene3D" id="2.40.128.180">
    <property type="match status" value="2"/>
</dbReference>
<dbReference type="GO" id="GO:1902042">
    <property type="term" value="P:negative regulation of extrinsic apoptotic signaling pathway via death domain receptors"/>
    <property type="evidence" value="ECO:0007669"/>
    <property type="project" value="TreeGrafter"/>
</dbReference>
<evidence type="ECO:0000313" key="1">
    <source>
        <dbReference type="EMBL" id="EFO21490.1"/>
    </source>
</evidence>
<dbReference type="RefSeq" id="XP_003142580.1">
    <property type="nucleotide sequence ID" value="XM_003142532.1"/>
</dbReference>
<accession>A0A1S0TYF4</accession>
<dbReference type="OrthoDB" id="6262731at2759"/>
<sequence>MSDKQDTVASWSVPVQDRIYKIEFEHGTASGKRVIRVDGKEILRKNWMFSLVGKEIFNIGKFKCAINVEALGTFLYEYTLEVNGKSYDKFREDVAKKFKSWTTVLDGQETRICLDKGTMDIWVNGQKMNTAGEFLENGTKTHFEIGHSVCYVKATSSGNKKFGFIYQLYVNNNEIISSDGSY</sequence>
<dbReference type="Pfam" id="PF06905">
    <property type="entry name" value="FAIM1"/>
    <property type="match status" value="1"/>
</dbReference>
<dbReference type="InterPro" id="IPR038513">
    <property type="entry name" value="FAIM1_dom_sf"/>
</dbReference>
<reference evidence="3" key="2">
    <citation type="submission" date="2016-11" db="UniProtKB">
        <authorList>
            <consortium name="WormBaseParasite"/>
        </authorList>
    </citation>
    <scope>IDENTIFICATION</scope>
</reference>